<protein>
    <submittedName>
        <fullName evidence="7">Penicillin amidase</fullName>
        <ecNumber evidence="7">3.5.1.11</ecNumber>
    </submittedName>
</protein>
<dbReference type="InterPro" id="IPR043146">
    <property type="entry name" value="Penicillin_amidase_N_B-knob"/>
</dbReference>
<keyword evidence="5" id="KW-0479">Metal-binding</keyword>
<keyword evidence="5" id="KW-0106">Calcium</keyword>
<dbReference type="GO" id="GO:0046872">
    <property type="term" value="F:metal ion binding"/>
    <property type="evidence" value="ECO:0007669"/>
    <property type="project" value="UniProtKB-KW"/>
</dbReference>
<proteinExistence type="inferred from homology"/>
<dbReference type="PIRSF" id="PIRSF001227">
    <property type="entry name" value="Pen_acylase"/>
    <property type="match status" value="1"/>
</dbReference>
<evidence type="ECO:0000256" key="2">
    <source>
        <dbReference type="ARBA" id="ARBA00022801"/>
    </source>
</evidence>
<dbReference type="GO" id="GO:0008953">
    <property type="term" value="F:penicillin amidase activity"/>
    <property type="evidence" value="ECO:0007669"/>
    <property type="project" value="UniProtKB-EC"/>
</dbReference>
<dbReference type="GO" id="GO:0017000">
    <property type="term" value="P:antibiotic biosynthetic process"/>
    <property type="evidence" value="ECO:0007669"/>
    <property type="project" value="InterPro"/>
</dbReference>
<dbReference type="InterPro" id="IPR023343">
    <property type="entry name" value="Penicillin_amidase_dom1"/>
</dbReference>
<name>K0K8K7_SACES</name>
<feature type="active site" description="Nucleophile" evidence="4">
    <location>
        <position position="261"/>
    </location>
</feature>
<dbReference type="CDD" id="cd03747">
    <property type="entry name" value="Ntn_PGA_like"/>
    <property type="match status" value="1"/>
</dbReference>
<dbReference type="HOGENOM" id="CLU_011790_0_0_11"/>
<feature type="binding site" evidence="5">
    <location>
        <position position="189"/>
    </location>
    <ligand>
        <name>Ca(2+)</name>
        <dbReference type="ChEBI" id="CHEBI:29108"/>
    </ligand>
</feature>
<evidence type="ECO:0000256" key="5">
    <source>
        <dbReference type="PIRSR" id="PIRSR001227-2"/>
    </source>
</evidence>
<comment type="similarity">
    <text evidence="1">Belongs to the peptidase S45 family.</text>
</comment>
<feature type="binding site" evidence="5">
    <location>
        <position position="336"/>
    </location>
    <ligand>
        <name>Ca(2+)</name>
        <dbReference type="ChEBI" id="CHEBI:29108"/>
    </ligand>
</feature>
<gene>
    <name evidence="7" type="primary">sam36</name>
    <name evidence="7" type="ordered locus">BN6_58970</name>
</gene>
<feature type="region of interest" description="Disordered" evidence="6">
    <location>
        <begin position="258"/>
        <end position="277"/>
    </location>
</feature>
<dbReference type="Gene3D" id="1.10.1400.10">
    <property type="match status" value="1"/>
</dbReference>
<dbReference type="MEROPS" id="S45.003"/>
<dbReference type="Gene3D" id="2.30.120.10">
    <property type="match status" value="1"/>
</dbReference>
<dbReference type="PANTHER" id="PTHR34218">
    <property type="entry name" value="PEPTIDASE S45 PENICILLIN AMIDASE"/>
    <property type="match status" value="1"/>
</dbReference>
<dbReference type="Proteomes" id="UP000006281">
    <property type="component" value="Chromosome"/>
</dbReference>
<dbReference type="Gene3D" id="1.10.439.10">
    <property type="entry name" value="Penicillin Amidohydrolase, domain 1"/>
    <property type="match status" value="1"/>
</dbReference>
<dbReference type="SUPFAM" id="SSF56235">
    <property type="entry name" value="N-terminal nucleophile aminohydrolases (Ntn hydrolases)"/>
    <property type="match status" value="1"/>
</dbReference>
<sequence>MRRTTRVVSRTLAVLGLLLGLVVVTPASSGSARAGVIPVPGLRGPVNLVVDRWGVPHIYAQSARDAFLAQGFNAARDRLFQIDLWLRKGTGRLAEVFGPDYVEQDRASRLLLHRGDIEREWASYGPEAKEAATAFATGVNAYVEWLAGHPTALPEEFEQLGYKPKRWTPEDVVRIRLHGLSYNLPSEVERARFACVADVKLDRVRVRLEPEHEPAAIEGFDPCTLPEDVLSTYNLARDGVQFVDGRLRAVPVDRRPGAGGSNNWALSPSRTTTGRPILANDPHRGIGVPSSRYVAHLNAPGLDIIGAGEAFAPGISIGHNQNAGFGLTVFPADQEDLYVYELDPADPNRYRYGDGWENVTRVTEKIPVAGGADQAVELAFTRHGPVIKVDAAHHRAYAVRAAWLEPGMSPYYGSLRYLRAKNFTEFQQAVGHWGAPPLNHVYADTGGDIGWVVGGLVPKRVGFDGLLPVPGDGRYEWNGFYAGADLPRSHNPERGFVATANEYNLPPDYPKDRQLGFEWAEPSRYQRIVEVLSAKPKHSLADVTALQNDQLTVIARRVAELIRRLPADKPSTEAALAMLRGWDGVEHPDSAAAALFEVWLANHLGPGFVALVLPAPAAELVYSPDITVLLEALENPERWFGPDAREVRDGLLLATLSSAYEEVEYRLGGKPADWKWGNLQRTRFNHPAAGQVAPEVAEKWNVGPFPRGGSWNTVDVSVSFDFGSEFAHLGGASFRMALDVGNWDASQVINTPGQSGDPNSPHYRDLADRWRTGKYVPMLYSRAAVLANTKQVFVLLPK</sequence>
<keyword evidence="8" id="KW-1185">Reference proteome</keyword>
<dbReference type="PATRIC" id="fig|1179773.3.peg.5932"/>
<dbReference type="InterPro" id="IPR029055">
    <property type="entry name" value="Ntn_hydrolases_N"/>
</dbReference>
<dbReference type="InterPro" id="IPR014395">
    <property type="entry name" value="Pen/GL7ACA/AHL_acylase"/>
</dbReference>
<feature type="compositionally biased region" description="Polar residues" evidence="6">
    <location>
        <begin position="261"/>
        <end position="274"/>
    </location>
</feature>
<keyword evidence="3" id="KW-0865">Zymogen</keyword>
<dbReference type="OrthoDB" id="9759796at2"/>
<dbReference type="InterPro" id="IPR043147">
    <property type="entry name" value="Penicillin_amidase_A-knob"/>
</dbReference>
<dbReference type="InterPro" id="IPR002692">
    <property type="entry name" value="S45"/>
</dbReference>
<feature type="binding site" evidence="5">
    <location>
        <position position="333"/>
    </location>
    <ligand>
        <name>Ca(2+)</name>
        <dbReference type="ChEBI" id="CHEBI:29108"/>
    </ligand>
</feature>
<dbReference type="EMBL" id="HE804045">
    <property type="protein sequence ID" value="CCH33154.1"/>
    <property type="molecule type" value="Genomic_DNA"/>
</dbReference>
<comment type="cofactor">
    <cofactor evidence="5">
        <name>Ca(2+)</name>
        <dbReference type="ChEBI" id="CHEBI:29108"/>
    </cofactor>
    <text evidence="5">Binds 1 Ca(2+) ion per dimer.</text>
</comment>
<accession>K0K8K7</accession>
<dbReference type="AlphaFoldDB" id="K0K8K7"/>
<dbReference type="BioCyc" id="SESP1179773:BN6_RS28365-MONOMER"/>
<evidence type="ECO:0000256" key="4">
    <source>
        <dbReference type="PIRSR" id="PIRSR001227-1"/>
    </source>
</evidence>
<evidence type="ECO:0000256" key="1">
    <source>
        <dbReference type="ARBA" id="ARBA00006586"/>
    </source>
</evidence>
<keyword evidence="2 7" id="KW-0378">Hydrolase</keyword>
<dbReference type="EC" id="3.5.1.11" evidence="7"/>
<evidence type="ECO:0000256" key="3">
    <source>
        <dbReference type="ARBA" id="ARBA00023145"/>
    </source>
</evidence>
<dbReference type="eggNOG" id="COG2366">
    <property type="taxonomic scope" value="Bacteria"/>
</dbReference>
<dbReference type="STRING" id="1179773.BN6_58970"/>
<evidence type="ECO:0000313" key="8">
    <source>
        <dbReference type="Proteomes" id="UP000006281"/>
    </source>
</evidence>
<dbReference type="Pfam" id="PF01804">
    <property type="entry name" value="Penicil_amidase"/>
    <property type="match status" value="1"/>
</dbReference>
<evidence type="ECO:0000313" key="7">
    <source>
        <dbReference type="EMBL" id="CCH33154.1"/>
    </source>
</evidence>
<organism evidence="7 8">
    <name type="scientific">Saccharothrix espanaensis (strain ATCC 51144 / DSM 44229 / JCM 9112 / NBRC 15066 / NRRL 15764)</name>
    <dbReference type="NCBI Taxonomy" id="1179773"/>
    <lineage>
        <taxon>Bacteria</taxon>
        <taxon>Bacillati</taxon>
        <taxon>Actinomycetota</taxon>
        <taxon>Actinomycetes</taxon>
        <taxon>Pseudonocardiales</taxon>
        <taxon>Pseudonocardiaceae</taxon>
        <taxon>Saccharothrix</taxon>
    </lineage>
</organism>
<reference evidence="7 8" key="1">
    <citation type="journal article" date="2012" name="BMC Genomics">
        <title>Complete genome sequence of Saccharothrix espanaensis DSM 44229T and comparison to the other completely sequenced Pseudonocardiaceae.</title>
        <authorList>
            <person name="Strobel T."/>
            <person name="Al-Dilaimi A."/>
            <person name="Blom J."/>
            <person name="Gessner A."/>
            <person name="Kalinowski J."/>
            <person name="Luzhetska M."/>
            <person name="Puhler A."/>
            <person name="Szczepanowski R."/>
            <person name="Bechthold A."/>
            <person name="Ruckert C."/>
        </authorList>
    </citation>
    <scope>NUCLEOTIDE SEQUENCE [LARGE SCALE GENOMIC DNA]</scope>
    <source>
        <strain evidence="8">ATCC 51144 / DSM 44229 / JCM 9112 / NBRC 15066 / NRRL 15764</strain>
    </source>
</reference>
<evidence type="ECO:0000256" key="6">
    <source>
        <dbReference type="SAM" id="MobiDB-lite"/>
    </source>
</evidence>
<dbReference type="PANTHER" id="PTHR34218:SF4">
    <property type="entry name" value="ACYL-HOMOSERINE LACTONE ACYLASE QUIP"/>
    <property type="match status" value="1"/>
</dbReference>
<dbReference type="KEGG" id="sesp:BN6_58970"/>
<dbReference type="Gene3D" id="3.60.20.10">
    <property type="entry name" value="Glutamine Phosphoribosylpyrophosphate, subunit 1, domain 1"/>
    <property type="match status" value="1"/>
</dbReference>